<dbReference type="PANTHER" id="PTHR17204">
    <property type="entry name" value="PRE-MRNA PROCESSING PROTEIN PRP39-RELATED"/>
    <property type="match status" value="1"/>
</dbReference>
<dbReference type="OrthoDB" id="10265668at2759"/>
<evidence type="ECO:0000256" key="5">
    <source>
        <dbReference type="ARBA" id="ARBA00023242"/>
    </source>
</evidence>
<keyword evidence="3" id="KW-0677">Repeat</keyword>
<feature type="compositionally biased region" description="Polar residues" evidence="7">
    <location>
        <begin position="1187"/>
        <end position="1196"/>
    </location>
</feature>
<feature type="compositionally biased region" description="Basic and acidic residues" evidence="7">
    <location>
        <begin position="726"/>
        <end position="739"/>
    </location>
</feature>
<dbReference type="GO" id="GO:0000395">
    <property type="term" value="P:mRNA 5'-splice site recognition"/>
    <property type="evidence" value="ECO:0007669"/>
    <property type="project" value="TreeGrafter"/>
</dbReference>
<keyword evidence="2" id="KW-0507">mRNA processing</keyword>
<evidence type="ECO:0000256" key="4">
    <source>
        <dbReference type="ARBA" id="ARBA00023187"/>
    </source>
</evidence>
<sequence length="1223" mass="140693">MGPSSALFENNRLVLYVNATLAPRTSVAGLPDLPDGTMEASNVKEIEERDTLMEDGAQESSKMNSEYFNDIIFQCAVDYDWNNFQALLGDIPNDFESWTSLITHIEKAYPNDLERICLVYDAFLSEHPLCYGYWNKYASNRAQLCTLHEVEEIYERAVQAIPYSVNMWVSYCTFGALSFEDPADVRRLYERALSFVKKDYLCYQLWDKYIEFEYSLKQWSQLAHLYIRTLVFPTKKLQSYYERFKRLIDMWSKEMGFQHDLDFPRENTHSQGLIDIKDSEYVEISNLIREFMDQKASKYSFKKFLSIGEQLYQRSRQIDEKISCFEAHIRRNYFHVKPLDSGQLENWHHYLDFVETQGDFDWIVKLYERCLIACANYSEFWIRYVEFVEAKGGRELANYALTRAVTVFLKKVPAFCIYSTMFKEKIGDVSGARALFLQRDMDSASNFVETVYREANMEKRMGNTDVAYLIYEKAIELAKEKGNLKIIPNLYTNFARFTFVASGSFEAARGVFVKGIQQLPCKSILEGLIHFATIHGGASEIPVLDTIIANVIEPESNVYGALGLQDREDISRSFLEFVDLYGNIHEIRKAWDRHRKLFPYIMRVPLNHTFVEKSSINKSKDGRKGTVTAVSHSGCFDNSNPALDMHQVKHSTAQYNVDILSERDASSNLHLEIDKNSAKEIQGQDAKLPEQSMMEQSELHVITNEQVHEAPVTAQVTDVPLECSKIENDKPEHDSDDNIRPPSLNNLLINSPDSDSRQVTLNTQVDTELSQEVIRVPCGTVEASGCDEPDPLDMKLSTSSQADFQKDESHSHQATEPPAIAAELKLQQQQSAQSKPKSKRDLPVSIASPQVDSSGGSWTQMSYGRQAPEEVTSSHQHSQASQPQQGQVLAQIQNPSAGTSSQLLMDQSHPCQSQVWTSTQAQQANQIQLLYQMAAAQAYQTGNFAWAGQNMQHQGLVYVQPQPSPQPASQAQTLVYQQLHPNNEQYGYSQSGQVFAPHIWHYYQQQLYYLQQQQLQQQQSSQISQAQQPQESLSQQLSLQTQQLLLQLQQQQYQQLNQQEPQQNLSSPTQNQNHQHQPQQKPSHLQQQNEQANQTQEQEQLLYLQQQQQQMYLHQQLYLQQQQQLLQQQMLQQQQQQAPQQFFQQQQLLQQQQQQILLLQQQHQQQQLLQVQQLQHQQQQRFDASEIQGQPTSSHLQAEEANLMKVEQTTGSQTSTPQRTPTK</sequence>
<dbReference type="SMART" id="SM00386">
    <property type="entry name" value="HAT"/>
    <property type="match status" value="5"/>
</dbReference>
<feature type="compositionally biased region" description="Basic and acidic residues" evidence="7">
    <location>
        <begin position="804"/>
        <end position="813"/>
    </location>
</feature>
<evidence type="ECO:0000256" key="2">
    <source>
        <dbReference type="ARBA" id="ARBA00022664"/>
    </source>
</evidence>
<feature type="compositionally biased region" description="Polar residues" evidence="7">
    <location>
        <begin position="743"/>
        <end position="759"/>
    </location>
</feature>
<dbReference type="Gene3D" id="1.25.40.10">
    <property type="entry name" value="Tetratricopeptide repeat domain"/>
    <property type="match status" value="2"/>
</dbReference>
<dbReference type="GO" id="GO:0005685">
    <property type="term" value="C:U1 snRNP"/>
    <property type="evidence" value="ECO:0007669"/>
    <property type="project" value="TreeGrafter"/>
</dbReference>
<reference evidence="8" key="1">
    <citation type="submission" date="2022-05" db="EMBL/GenBank/DDBJ databases">
        <title>The Musa troglodytarum L. genome provides insights into the mechanism of non-climacteric behaviour and enrichment of carotenoids.</title>
        <authorList>
            <person name="Wang J."/>
        </authorList>
    </citation>
    <scope>NUCLEOTIDE SEQUENCE</scope>
    <source>
        <tissue evidence="8">Leaf</tissue>
    </source>
</reference>
<evidence type="ECO:0000313" key="8">
    <source>
        <dbReference type="EMBL" id="URE38836.1"/>
    </source>
</evidence>
<keyword evidence="5" id="KW-0539">Nucleus</keyword>
<comment type="similarity">
    <text evidence="6">Belongs to the PRP39 family.</text>
</comment>
<dbReference type="AlphaFoldDB" id="A0A9E7HSN9"/>
<dbReference type="EMBL" id="CP097510">
    <property type="protein sequence ID" value="URE38836.1"/>
    <property type="molecule type" value="Genomic_DNA"/>
</dbReference>
<protein>
    <submittedName>
        <fullName evidence="8">HAT</fullName>
    </submittedName>
</protein>
<dbReference type="SUPFAM" id="SSF48452">
    <property type="entry name" value="TPR-like"/>
    <property type="match status" value="1"/>
</dbReference>
<dbReference type="PANTHER" id="PTHR17204:SF26">
    <property type="entry name" value="PRE-MRNA-PROCESSING FACTOR 39-2"/>
    <property type="match status" value="1"/>
</dbReference>
<dbReference type="Pfam" id="PF23240">
    <property type="entry name" value="HAT_PRP39_N"/>
    <property type="match status" value="1"/>
</dbReference>
<feature type="compositionally biased region" description="Polar residues" evidence="7">
    <location>
        <begin position="847"/>
        <end position="863"/>
    </location>
</feature>
<gene>
    <name evidence="8" type="ORF">MUK42_06052</name>
</gene>
<organism evidence="8 9">
    <name type="scientific">Musa troglodytarum</name>
    <name type="common">fe'i banana</name>
    <dbReference type="NCBI Taxonomy" id="320322"/>
    <lineage>
        <taxon>Eukaryota</taxon>
        <taxon>Viridiplantae</taxon>
        <taxon>Streptophyta</taxon>
        <taxon>Embryophyta</taxon>
        <taxon>Tracheophyta</taxon>
        <taxon>Spermatophyta</taxon>
        <taxon>Magnoliopsida</taxon>
        <taxon>Liliopsida</taxon>
        <taxon>Zingiberales</taxon>
        <taxon>Musaceae</taxon>
        <taxon>Musa</taxon>
    </lineage>
</organism>
<proteinExistence type="inferred from homology"/>
<dbReference type="GO" id="GO:0071004">
    <property type="term" value="C:U2-type prespliceosome"/>
    <property type="evidence" value="ECO:0007669"/>
    <property type="project" value="TreeGrafter"/>
</dbReference>
<name>A0A9E7HSN9_9LILI</name>
<feature type="region of interest" description="Disordered" evidence="7">
    <location>
        <begin position="780"/>
        <end position="890"/>
    </location>
</feature>
<evidence type="ECO:0000313" key="9">
    <source>
        <dbReference type="Proteomes" id="UP001055439"/>
    </source>
</evidence>
<feature type="region of interest" description="Disordered" evidence="7">
    <location>
        <begin position="1057"/>
        <end position="1092"/>
    </location>
</feature>
<dbReference type="FunFam" id="1.25.40.10:FF:000159">
    <property type="entry name" value="Tetratricopeptide repeat (TPR)-like superfamily protein"/>
    <property type="match status" value="1"/>
</dbReference>
<dbReference type="InterPro" id="IPR011990">
    <property type="entry name" value="TPR-like_helical_dom_sf"/>
</dbReference>
<dbReference type="Pfam" id="PF23241">
    <property type="entry name" value="HAT_PRP39_C"/>
    <property type="match status" value="1"/>
</dbReference>
<dbReference type="InterPro" id="IPR059164">
    <property type="entry name" value="HAT_PRP39_C"/>
</dbReference>
<keyword evidence="4" id="KW-0508">mRNA splicing</keyword>
<evidence type="ECO:0000256" key="6">
    <source>
        <dbReference type="ARBA" id="ARBA00038019"/>
    </source>
</evidence>
<feature type="compositionally biased region" description="Low complexity" evidence="7">
    <location>
        <begin position="873"/>
        <end position="890"/>
    </location>
</feature>
<dbReference type="InterPro" id="IPR003107">
    <property type="entry name" value="HAT"/>
</dbReference>
<feature type="region of interest" description="Disordered" evidence="7">
    <location>
        <begin position="726"/>
        <end position="759"/>
    </location>
</feature>
<evidence type="ECO:0000256" key="1">
    <source>
        <dbReference type="ARBA" id="ARBA00004123"/>
    </source>
</evidence>
<evidence type="ECO:0000256" key="7">
    <source>
        <dbReference type="SAM" id="MobiDB-lite"/>
    </source>
</evidence>
<dbReference type="GO" id="GO:0030627">
    <property type="term" value="F:pre-mRNA 5'-splice site binding"/>
    <property type="evidence" value="ECO:0007669"/>
    <property type="project" value="TreeGrafter"/>
</dbReference>
<evidence type="ECO:0000256" key="3">
    <source>
        <dbReference type="ARBA" id="ARBA00022737"/>
    </source>
</evidence>
<dbReference type="GO" id="GO:0000243">
    <property type="term" value="C:commitment complex"/>
    <property type="evidence" value="ECO:0007669"/>
    <property type="project" value="TreeGrafter"/>
</dbReference>
<feature type="region of interest" description="Disordered" evidence="7">
    <location>
        <begin position="1181"/>
        <end position="1223"/>
    </location>
</feature>
<comment type="subcellular location">
    <subcellularLocation>
        <location evidence="1">Nucleus</location>
    </subcellularLocation>
</comment>
<feature type="compositionally biased region" description="Polar residues" evidence="7">
    <location>
        <begin position="1207"/>
        <end position="1223"/>
    </location>
</feature>
<dbReference type="Proteomes" id="UP001055439">
    <property type="component" value="Chromosome 8"/>
</dbReference>
<keyword evidence="9" id="KW-1185">Reference proteome</keyword>
<dbReference type="FunFam" id="1.25.40.10:FF:000064">
    <property type="entry name" value="Putative pre-mrna-processing factor 39"/>
    <property type="match status" value="1"/>
</dbReference>
<accession>A0A9E7HSN9</accession>